<dbReference type="InterPro" id="IPR035892">
    <property type="entry name" value="C2_domain_sf"/>
</dbReference>
<keyword evidence="3" id="KW-1185">Reference proteome</keyword>
<reference evidence="2" key="1">
    <citation type="submission" date="2020-11" db="EMBL/GenBank/DDBJ databases">
        <authorList>
            <person name="Tran Van P."/>
        </authorList>
    </citation>
    <scope>NUCLEOTIDE SEQUENCE</scope>
</reference>
<dbReference type="Proteomes" id="UP000728032">
    <property type="component" value="Unassembled WGS sequence"/>
</dbReference>
<feature type="domain" description="C2" evidence="1">
    <location>
        <begin position="1"/>
        <end position="93"/>
    </location>
</feature>
<dbReference type="GO" id="GO:0001227">
    <property type="term" value="F:DNA-binding transcription repressor activity, RNA polymerase II-specific"/>
    <property type="evidence" value="ECO:0007669"/>
    <property type="project" value="InterPro"/>
</dbReference>
<dbReference type="SMART" id="SM00239">
    <property type="entry name" value="C2"/>
    <property type="match status" value="1"/>
</dbReference>
<name>A0A7R9LMJ0_9ACAR</name>
<evidence type="ECO:0000313" key="2">
    <source>
        <dbReference type="EMBL" id="CAD7644445.1"/>
    </source>
</evidence>
<feature type="non-terminal residue" evidence="2">
    <location>
        <position position="1"/>
    </location>
</feature>
<dbReference type="PROSITE" id="PS50004">
    <property type="entry name" value="C2"/>
    <property type="match status" value="1"/>
</dbReference>
<organism evidence="2">
    <name type="scientific">Oppiella nova</name>
    <dbReference type="NCBI Taxonomy" id="334625"/>
    <lineage>
        <taxon>Eukaryota</taxon>
        <taxon>Metazoa</taxon>
        <taxon>Ecdysozoa</taxon>
        <taxon>Arthropoda</taxon>
        <taxon>Chelicerata</taxon>
        <taxon>Arachnida</taxon>
        <taxon>Acari</taxon>
        <taxon>Acariformes</taxon>
        <taxon>Sarcoptiformes</taxon>
        <taxon>Oribatida</taxon>
        <taxon>Brachypylina</taxon>
        <taxon>Oppioidea</taxon>
        <taxon>Oppiidae</taxon>
        <taxon>Oppiella</taxon>
    </lineage>
</organism>
<dbReference type="InterPro" id="IPR039725">
    <property type="entry name" value="CC2D1A/B"/>
</dbReference>
<evidence type="ECO:0000259" key="1">
    <source>
        <dbReference type="PROSITE" id="PS50004"/>
    </source>
</evidence>
<dbReference type="SUPFAM" id="SSF49562">
    <property type="entry name" value="C2 domain (Calcium/lipid-binding domain, CaLB)"/>
    <property type="match status" value="1"/>
</dbReference>
<gene>
    <name evidence="2" type="ORF">ONB1V03_LOCUS4675</name>
</gene>
<dbReference type="InterPro" id="IPR000008">
    <property type="entry name" value="C2_dom"/>
</dbReference>
<sequence>IDTYVRIEFPFPNDNSPSARTKTVKNSVNPVFNETFKFEIDRKSRQLPRTFKRHPLKLELMSKGGFLRSDALIGTALIKLTDFETKCTIHESFALTEGRKAVGGRIEAKVRIREPLLAKQVEEVKEKWLVFV</sequence>
<dbReference type="OrthoDB" id="6513741at2759"/>
<dbReference type="Gene3D" id="2.60.40.150">
    <property type="entry name" value="C2 domain"/>
    <property type="match status" value="1"/>
</dbReference>
<protein>
    <recommendedName>
        <fullName evidence="1">C2 domain-containing protein</fullName>
    </recommendedName>
</protein>
<dbReference type="Pfam" id="PF00168">
    <property type="entry name" value="C2"/>
    <property type="match status" value="1"/>
</dbReference>
<proteinExistence type="predicted"/>
<dbReference type="EMBL" id="CAJPVJ010001681">
    <property type="protein sequence ID" value="CAG2165129.1"/>
    <property type="molecule type" value="Genomic_DNA"/>
</dbReference>
<dbReference type="PANTHER" id="PTHR13076">
    <property type="entry name" value="COILED-COIL AND C2 DOMAIN-CONTAINING PROTEIN 1-LIKE"/>
    <property type="match status" value="1"/>
</dbReference>
<dbReference type="EMBL" id="OC916506">
    <property type="protein sequence ID" value="CAD7644445.1"/>
    <property type="molecule type" value="Genomic_DNA"/>
</dbReference>
<accession>A0A7R9LMJ0</accession>
<dbReference type="PANTHER" id="PTHR13076:SF9">
    <property type="entry name" value="COILED-COIL AND C2 DOMAIN-CONTAINING PROTEIN 1-LIKE"/>
    <property type="match status" value="1"/>
</dbReference>
<dbReference type="AlphaFoldDB" id="A0A7R9LMJ0"/>
<evidence type="ECO:0000313" key="3">
    <source>
        <dbReference type="Proteomes" id="UP000728032"/>
    </source>
</evidence>